<evidence type="ECO:0000256" key="6">
    <source>
        <dbReference type="ARBA" id="ARBA00023192"/>
    </source>
</evidence>
<dbReference type="Gene3D" id="3.40.640.10">
    <property type="entry name" value="Type I PLP-dependent aspartate aminotransferase-like (Major domain)"/>
    <property type="match status" value="1"/>
</dbReference>
<dbReference type="GO" id="GO:0019346">
    <property type="term" value="P:transsulfuration"/>
    <property type="evidence" value="ECO:0007669"/>
    <property type="project" value="InterPro"/>
</dbReference>
<dbReference type="GO" id="GO:0019343">
    <property type="term" value="P:cysteine biosynthetic process via cystathionine"/>
    <property type="evidence" value="ECO:0007669"/>
    <property type="project" value="TreeGrafter"/>
</dbReference>
<keyword evidence="5 8" id="KW-0663">Pyridoxal phosphate</keyword>
<evidence type="ECO:0000256" key="4">
    <source>
        <dbReference type="ARBA" id="ARBA00012085"/>
    </source>
</evidence>
<evidence type="ECO:0000256" key="5">
    <source>
        <dbReference type="ARBA" id="ARBA00022898"/>
    </source>
</evidence>
<dbReference type="OrthoDB" id="3512640at2759"/>
<keyword evidence="6" id="KW-0198">Cysteine biosynthesis</keyword>
<evidence type="ECO:0000256" key="10">
    <source>
        <dbReference type="SAM" id="MobiDB-lite"/>
    </source>
</evidence>
<dbReference type="AlphaFoldDB" id="A0A830HI73"/>
<dbReference type="EC" id="4.4.1.1" evidence="4"/>
<feature type="modified residue" description="N6-(pyridoxal phosphate)lysine" evidence="8">
    <location>
        <position position="235"/>
    </location>
</feature>
<dbReference type="InterPro" id="IPR015422">
    <property type="entry name" value="PyrdxlP-dep_Trfase_small"/>
</dbReference>
<dbReference type="PROSITE" id="PS00868">
    <property type="entry name" value="CYS_MET_METAB_PP"/>
    <property type="match status" value="1"/>
</dbReference>
<name>A0A830HI73_9CHLO</name>
<evidence type="ECO:0000256" key="7">
    <source>
        <dbReference type="ARBA" id="ARBA00029853"/>
    </source>
</evidence>
<dbReference type="InterPro" id="IPR015424">
    <property type="entry name" value="PyrdxlP-dep_Trfase"/>
</dbReference>
<dbReference type="PANTHER" id="PTHR11808">
    <property type="entry name" value="TRANS-SULFURATION ENZYME FAMILY MEMBER"/>
    <property type="match status" value="1"/>
</dbReference>
<dbReference type="PIRSF" id="PIRSF001434">
    <property type="entry name" value="CGS"/>
    <property type="match status" value="1"/>
</dbReference>
<dbReference type="SUPFAM" id="SSF53383">
    <property type="entry name" value="PLP-dependent transferases"/>
    <property type="match status" value="1"/>
</dbReference>
<dbReference type="GO" id="GO:0005737">
    <property type="term" value="C:cytoplasm"/>
    <property type="evidence" value="ECO:0007669"/>
    <property type="project" value="TreeGrafter"/>
</dbReference>
<evidence type="ECO:0000313" key="11">
    <source>
        <dbReference type="EMBL" id="GHP06568.1"/>
    </source>
</evidence>
<evidence type="ECO:0000256" key="3">
    <source>
        <dbReference type="ARBA" id="ARBA00009077"/>
    </source>
</evidence>
<sequence>MSPSPSPRLSRSYLQTVCAHSGCDVNASHSRDVVAPIHLATTYERSAPNPLQHPPTSMDPTIAPRGTDGGVCGYPGGYCYSRLANPTRNALERVLTDLDDGLASQAYASGMAAASAILSALAPGDHVIFGVDLYAGVKGVRGMLCDARNVKWDAANAASKEDIVRKIQPSTKLVWVESVGNPMCSVADVRGIRDAIQTLGMASPPLIVVDATWASQFVSRPLLHGADIVLHSLTKYIAGHSDCLGGALIRTRTSTPALDKMWTMACNACTIAGSALDPFTCYMVMRGIRSLWCRIKVQCANAMEVATWLSKHPRVSCVRYPGLSNDPGHVTLLQNGVSDSQDDDPDALFGGMLSFEVEGGAEAALRCLEACKLCVRATSLGGTETLLEHRRSVEAFAGHSDTPEGLVRMSVGLESVQDIINDLDQALNSI</sequence>
<accession>A0A830HI73</accession>
<keyword evidence="6" id="KW-0028">Amino-acid biosynthesis</keyword>
<dbReference type="InterPro" id="IPR054542">
    <property type="entry name" value="Cys_met_metab_PP"/>
</dbReference>
<feature type="region of interest" description="Disordered" evidence="10">
    <location>
        <begin position="44"/>
        <end position="63"/>
    </location>
</feature>
<dbReference type="EMBL" id="BNJQ01000013">
    <property type="protein sequence ID" value="GHP06568.1"/>
    <property type="molecule type" value="Genomic_DNA"/>
</dbReference>
<protein>
    <recommendedName>
        <fullName evidence="4">cystathionine gamma-lyase</fullName>
        <ecNumber evidence="4">4.4.1.1</ecNumber>
    </recommendedName>
    <alternativeName>
        <fullName evidence="7">Gamma-cystathionase</fullName>
    </alternativeName>
</protein>
<dbReference type="GO" id="GO:0030170">
    <property type="term" value="F:pyridoxal phosphate binding"/>
    <property type="evidence" value="ECO:0007669"/>
    <property type="project" value="InterPro"/>
</dbReference>
<evidence type="ECO:0000256" key="1">
    <source>
        <dbReference type="ARBA" id="ARBA00001933"/>
    </source>
</evidence>
<comment type="pathway">
    <text evidence="2">Amino-acid biosynthesis; L-cysteine biosynthesis; L-cysteine from L-homocysteine and L-serine: step 2/2.</text>
</comment>
<dbReference type="InterPro" id="IPR000277">
    <property type="entry name" value="Cys/Met-Metab_PyrdxlP-dep_enz"/>
</dbReference>
<dbReference type="Gene3D" id="3.90.1150.10">
    <property type="entry name" value="Aspartate Aminotransferase, domain 1"/>
    <property type="match status" value="1"/>
</dbReference>
<evidence type="ECO:0000313" key="12">
    <source>
        <dbReference type="Proteomes" id="UP000660262"/>
    </source>
</evidence>
<comment type="caution">
    <text evidence="11">The sequence shown here is derived from an EMBL/GenBank/DDBJ whole genome shotgun (WGS) entry which is preliminary data.</text>
</comment>
<dbReference type="GO" id="GO:0004123">
    <property type="term" value="F:cystathionine gamma-lyase activity"/>
    <property type="evidence" value="ECO:0007669"/>
    <property type="project" value="TreeGrafter"/>
</dbReference>
<dbReference type="PANTHER" id="PTHR11808:SF15">
    <property type="entry name" value="CYSTATHIONINE GAMMA-LYASE"/>
    <property type="match status" value="1"/>
</dbReference>
<evidence type="ECO:0000256" key="9">
    <source>
        <dbReference type="RuleBase" id="RU362118"/>
    </source>
</evidence>
<comment type="similarity">
    <text evidence="3 9">Belongs to the trans-sulfuration enzymes family.</text>
</comment>
<comment type="cofactor">
    <cofactor evidence="1 9">
        <name>pyridoxal 5'-phosphate</name>
        <dbReference type="ChEBI" id="CHEBI:597326"/>
    </cofactor>
</comment>
<dbReference type="InterPro" id="IPR015421">
    <property type="entry name" value="PyrdxlP-dep_Trfase_major"/>
</dbReference>
<evidence type="ECO:0000256" key="8">
    <source>
        <dbReference type="PIRSR" id="PIRSR001434-2"/>
    </source>
</evidence>
<evidence type="ECO:0000256" key="2">
    <source>
        <dbReference type="ARBA" id="ARBA00005038"/>
    </source>
</evidence>
<gene>
    <name evidence="11" type="ORF">PPROV_000531300</name>
</gene>
<proteinExistence type="inferred from homology"/>
<dbReference type="Proteomes" id="UP000660262">
    <property type="component" value="Unassembled WGS sequence"/>
</dbReference>
<organism evidence="11 12">
    <name type="scientific">Pycnococcus provasolii</name>
    <dbReference type="NCBI Taxonomy" id="41880"/>
    <lineage>
        <taxon>Eukaryota</taxon>
        <taxon>Viridiplantae</taxon>
        <taxon>Chlorophyta</taxon>
        <taxon>Pseudoscourfieldiophyceae</taxon>
        <taxon>Pseudoscourfieldiales</taxon>
        <taxon>Pycnococcaceae</taxon>
        <taxon>Pycnococcus</taxon>
    </lineage>
</organism>
<keyword evidence="12" id="KW-1185">Reference proteome</keyword>
<reference evidence="11" key="1">
    <citation type="submission" date="2020-10" db="EMBL/GenBank/DDBJ databases">
        <title>Unveiling of a novel bifunctional photoreceptor, Dualchrome1, isolated from a cosmopolitan green alga.</title>
        <authorList>
            <person name="Suzuki S."/>
            <person name="Kawachi M."/>
        </authorList>
    </citation>
    <scope>NUCLEOTIDE SEQUENCE</scope>
    <source>
        <strain evidence="11">NIES 2893</strain>
    </source>
</reference>
<dbReference type="Pfam" id="PF01053">
    <property type="entry name" value="Cys_Met_Meta_PP"/>
    <property type="match status" value="1"/>
</dbReference>